<dbReference type="InterPro" id="IPR011701">
    <property type="entry name" value="MFS"/>
</dbReference>
<evidence type="ECO:0000313" key="10">
    <source>
        <dbReference type="Proteomes" id="UP001500192"/>
    </source>
</evidence>
<keyword evidence="10" id="KW-1185">Reference proteome</keyword>
<feature type="transmembrane region" description="Helical" evidence="7">
    <location>
        <begin position="314"/>
        <end position="335"/>
    </location>
</feature>
<keyword evidence="2" id="KW-0813">Transport</keyword>
<feature type="transmembrane region" description="Helical" evidence="7">
    <location>
        <begin position="171"/>
        <end position="193"/>
    </location>
</feature>
<evidence type="ECO:0000256" key="3">
    <source>
        <dbReference type="ARBA" id="ARBA00022475"/>
    </source>
</evidence>
<protein>
    <submittedName>
        <fullName evidence="9">DHA2 family efflux MFS transporter permease subunit</fullName>
    </submittedName>
</protein>
<feature type="domain" description="Major facilitator superfamily (MFS) profile" evidence="8">
    <location>
        <begin position="20"/>
        <end position="477"/>
    </location>
</feature>
<evidence type="ECO:0000256" key="4">
    <source>
        <dbReference type="ARBA" id="ARBA00022692"/>
    </source>
</evidence>
<feature type="transmembrane region" description="Helical" evidence="7">
    <location>
        <begin position="205"/>
        <end position="225"/>
    </location>
</feature>
<feature type="transmembrane region" description="Helical" evidence="7">
    <location>
        <begin position="231"/>
        <end position="253"/>
    </location>
</feature>
<feature type="transmembrane region" description="Helical" evidence="7">
    <location>
        <begin position="21"/>
        <end position="44"/>
    </location>
</feature>
<feature type="transmembrane region" description="Helical" evidence="7">
    <location>
        <begin position="342"/>
        <end position="360"/>
    </location>
</feature>
<evidence type="ECO:0000256" key="7">
    <source>
        <dbReference type="SAM" id="Phobius"/>
    </source>
</evidence>
<evidence type="ECO:0000256" key="6">
    <source>
        <dbReference type="ARBA" id="ARBA00023136"/>
    </source>
</evidence>
<feature type="transmembrane region" description="Helical" evidence="7">
    <location>
        <begin position="144"/>
        <end position="165"/>
    </location>
</feature>
<keyword evidence="5 7" id="KW-1133">Transmembrane helix</keyword>
<comment type="caution">
    <text evidence="9">The sequence shown here is derived from an EMBL/GenBank/DDBJ whole genome shotgun (WGS) entry which is preliminary data.</text>
</comment>
<feature type="transmembrane region" description="Helical" evidence="7">
    <location>
        <begin position="111"/>
        <end position="132"/>
    </location>
</feature>
<keyword evidence="6 7" id="KW-0472">Membrane</keyword>
<evidence type="ECO:0000256" key="5">
    <source>
        <dbReference type="ARBA" id="ARBA00022989"/>
    </source>
</evidence>
<feature type="transmembrane region" description="Helical" evidence="7">
    <location>
        <begin position="453"/>
        <end position="473"/>
    </location>
</feature>
<evidence type="ECO:0000259" key="8">
    <source>
        <dbReference type="PROSITE" id="PS50850"/>
    </source>
</evidence>
<organism evidence="9 10">
    <name type="scientific">Amycolatopsis dongchuanensis</name>
    <dbReference type="NCBI Taxonomy" id="1070866"/>
    <lineage>
        <taxon>Bacteria</taxon>
        <taxon>Bacillati</taxon>
        <taxon>Actinomycetota</taxon>
        <taxon>Actinomycetes</taxon>
        <taxon>Pseudonocardiales</taxon>
        <taxon>Pseudonocardiaceae</taxon>
        <taxon>Amycolatopsis</taxon>
    </lineage>
</organism>
<feature type="transmembrane region" description="Helical" evidence="7">
    <location>
        <begin position="416"/>
        <end position="441"/>
    </location>
</feature>
<keyword evidence="3" id="KW-1003">Cell membrane</keyword>
<evidence type="ECO:0000256" key="1">
    <source>
        <dbReference type="ARBA" id="ARBA00004651"/>
    </source>
</evidence>
<dbReference type="PANTHER" id="PTHR42718">
    <property type="entry name" value="MAJOR FACILITATOR SUPERFAMILY MULTIDRUG TRANSPORTER MFSC"/>
    <property type="match status" value="1"/>
</dbReference>
<keyword evidence="4 7" id="KW-0812">Transmembrane</keyword>
<dbReference type="Proteomes" id="UP001500192">
    <property type="component" value="Unassembled WGS sequence"/>
</dbReference>
<reference evidence="10" key="1">
    <citation type="journal article" date="2019" name="Int. J. Syst. Evol. Microbiol.">
        <title>The Global Catalogue of Microorganisms (GCM) 10K type strain sequencing project: providing services to taxonomists for standard genome sequencing and annotation.</title>
        <authorList>
            <consortium name="The Broad Institute Genomics Platform"/>
            <consortium name="The Broad Institute Genome Sequencing Center for Infectious Disease"/>
            <person name="Wu L."/>
            <person name="Ma J."/>
        </authorList>
    </citation>
    <scope>NUCLEOTIDE SEQUENCE [LARGE SCALE GENOMIC DNA]</scope>
    <source>
        <strain evidence="10">JCM 18054</strain>
    </source>
</reference>
<dbReference type="EMBL" id="BAABIB010000005">
    <property type="protein sequence ID" value="GAA5151284.1"/>
    <property type="molecule type" value="Genomic_DNA"/>
</dbReference>
<evidence type="ECO:0000256" key="2">
    <source>
        <dbReference type="ARBA" id="ARBA00022448"/>
    </source>
</evidence>
<comment type="subcellular location">
    <subcellularLocation>
        <location evidence="1">Cell membrane</location>
        <topology evidence="1">Multi-pass membrane protein</topology>
    </subcellularLocation>
</comment>
<dbReference type="PRINTS" id="PR01036">
    <property type="entry name" value="TCRTETB"/>
</dbReference>
<dbReference type="Gene3D" id="1.20.1250.20">
    <property type="entry name" value="MFS general substrate transporter like domains"/>
    <property type="match status" value="1"/>
</dbReference>
<feature type="transmembrane region" description="Helical" evidence="7">
    <location>
        <begin position="56"/>
        <end position="74"/>
    </location>
</feature>
<evidence type="ECO:0000313" key="9">
    <source>
        <dbReference type="EMBL" id="GAA5151284.1"/>
    </source>
</evidence>
<feature type="transmembrane region" description="Helical" evidence="7">
    <location>
        <begin position="372"/>
        <end position="395"/>
    </location>
</feature>
<dbReference type="SUPFAM" id="SSF103473">
    <property type="entry name" value="MFS general substrate transporter"/>
    <property type="match status" value="1"/>
</dbReference>
<sequence length="485" mass="49352">MGTRGAGNSFSLSEWTGIGAVTLLCAIGFMDMIDAVIVNVAMPAIQHRFGLPQQSLQWVVSGYLLTYGGGMLLGGRAADLVGRWPVLVVGVTVFAAASLIGGLAPTPEVLIGARVVQGAGAAAMMPAALSLVMTSFGTDRVRAVGIWSGTLGLATTAGVLLGGVLTEVFGWRSVLLINPIVCVVILAGVFRLLPDDRRRATWRTVDVAGAVSSTGGLGLLIWAVVEAPHAGWGALSTVVRLAGAAVLLVVFVWNERRCERRGGKPLVPLSIVRVRGLVAANATQAVAIGGLYGMFFFVTLYMQNVLGYSALQTGLAYLPATSGVVLGAGVATKFLIPRAGTLPVIVGGLVVAAGGVWWLSLLPVHGSYPSDILPGLLGFSLGLGLVFVAVMNAATAEVTPERSGLASALVQISTQVGGAIGIAVLIAFAAAHTTGLLAAGVPVSGALTGGFRLALRVSSIAVLVAAVLGLRTVNTRDTTSGMMGG</sequence>
<feature type="transmembrane region" description="Helical" evidence="7">
    <location>
        <begin position="274"/>
        <end position="302"/>
    </location>
</feature>
<accession>A0ABP9PYT2</accession>
<dbReference type="InterPro" id="IPR020846">
    <property type="entry name" value="MFS_dom"/>
</dbReference>
<dbReference type="PANTHER" id="PTHR42718:SF46">
    <property type="entry name" value="BLR6921 PROTEIN"/>
    <property type="match status" value="1"/>
</dbReference>
<feature type="transmembrane region" description="Helical" evidence="7">
    <location>
        <begin position="86"/>
        <end position="105"/>
    </location>
</feature>
<dbReference type="PROSITE" id="PS50850">
    <property type="entry name" value="MFS"/>
    <property type="match status" value="1"/>
</dbReference>
<dbReference type="InterPro" id="IPR036259">
    <property type="entry name" value="MFS_trans_sf"/>
</dbReference>
<dbReference type="Gene3D" id="1.20.1720.10">
    <property type="entry name" value="Multidrug resistance protein D"/>
    <property type="match status" value="1"/>
</dbReference>
<name>A0ABP9PYT2_9PSEU</name>
<dbReference type="CDD" id="cd17321">
    <property type="entry name" value="MFS_MMR_MDR_like"/>
    <property type="match status" value="1"/>
</dbReference>
<gene>
    <name evidence="9" type="ORF">GCM10023214_01790</name>
</gene>
<dbReference type="Pfam" id="PF07690">
    <property type="entry name" value="MFS_1"/>
    <property type="match status" value="1"/>
</dbReference>
<proteinExistence type="predicted"/>